<keyword evidence="3" id="KW-1185">Reference proteome</keyword>
<evidence type="ECO:0000313" key="2">
    <source>
        <dbReference type="EMBL" id="KAF2120945.1"/>
    </source>
</evidence>
<dbReference type="InterPro" id="IPR007175">
    <property type="entry name" value="Rpr2/Snm1/Rpp21"/>
</dbReference>
<reference evidence="2" key="1">
    <citation type="journal article" date="2020" name="Stud. Mycol.">
        <title>101 Dothideomycetes genomes: a test case for predicting lifestyles and emergence of pathogens.</title>
        <authorList>
            <person name="Haridas S."/>
            <person name="Albert R."/>
            <person name="Binder M."/>
            <person name="Bloem J."/>
            <person name="Labutti K."/>
            <person name="Salamov A."/>
            <person name="Andreopoulos B."/>
            <person name="Baker S."/>
            <person name="Barry K."/>
            <person name="Bills G."/>
            <person name="Bluhm B."/>
            <person name="Cannon C."/>
            <person name="Castanera R."/>
            <person name="Culley D."/>
            <person name="Daum C."/>
            <person name="Ezra D."/>
            <person name="Gonzalez J."/>
            <person name="Henrissat B."/>
            <person name="Kuo A."/>
            <person name="Liang C."/>
            <person name="Lipzen A."/>
            <person name="Lutzoni F."/>
            <person name="Magnuson J."/>
            <person name="Mondo S."/>
            <person name="Nolan M."/>
            <person name="Ohm R."/>
            <person name="Pangilinan J."/>
            <person name="Park H.-J."/>
            <person name="Ramirez L."/>
            <person name="Alfaro M."/>
            <person name="Sun H."/>
            <person name="Tritt A."/>
            <person name="Yoshinaga Y."/>
            <person name="Zwiers L.-H."/>
            <person name="Turgeon B."/>
            <person name="Goodwin S."/>
            <person name="Spatafora J."/>
            <person name="Crous P."/>
            <person name="Grigoriev I."/>
        </authorList>
    </citation>
    <scope>NUCLEOTIDE SEQUENCE</scope>
    <source>
        <strain evidence="2">CBS 627.86</strain>
    </source>
</reference>
<dbReference type="GO" id="GO:0006396">
    <property type="term" value="P:RNA processing"/>
    <property type="evidence" value="ECO:0007669"/>
    <property type="project" value="InterPro"/>
</dbReference>
<dbReference type="Proteomes" id="UP000799770">
    <property type="component" value="Unassembled WGS sequence"/>
</dbReference>
<proteinExistence type="predicted"/>
<gene>
    <name evidence="2" type="ORF">BDV96DRAFT_641590</name>
</gene>
<protein>
    <recommendedName>
        <fullName evidence="4">RNAse P Rpr2/Rpp21/SNM1 subunit domain-containing protein</fullName>
    </recommendedName>
</protein>
<evidence type="ECO:0000256" key="1">
    <source>
        <dbReference type="SAM" id="MobiDB-lite"/>
    </source>
</evidence>
<dbReference type="EMBL" id="ML977313">
    <property type="protein sequence ID" value="KAF2120945.1"/>
    <property type="molecule type" value="Genomic_DNA"/>
</dbReference>
<sequence>MAPAASVDPRLGFLKKAAHLIAVQSPTVAATLGAERDKLFSSQDADLNTSSKKDYEALRREVCGACGNLMVPGWSCKSSRAERPGKMQPSRKATLKNQGRQDKSTVYTCLRCDRKTSIPMQPTKRKKIAKATASNLSKEEDKSSIAKPTIASKQRERAKARKGGLQALLAKSKTQTSSRPGLDFMDFMQ</sequence>
<evidence type="ECO:0000313" key="3">
    <source>
        <dbReference type="Proteomes" id="UP000799770"/>
    </source>
</evidence>
<evidence type="ECO:0008006" key="4">
    <source>
        <dbReference type="Google" id="ProtNLM"/>
    </source>
</evidence>
<feature type="region of interest" description="Disordered" evidence="1">
    <location>
        <begin position="120"/>
        <end position="189"/>
    </location>
</feature>
<dbReference type="Pfam" id="PF04032">
    <property type="entry name" value="Rpr2"/>
    <property type="match status" value="1"/>
</dbReference>
<organism evidence="2 3">
    <name type="scientific">Lophiotrema nucula</name>
    <dbReference type="NCBI Taxonomy" id="690887"/>
    <lineage>
        <taxon>Eukaryota</taxon>
        <taxon>Fungi</taxon>
        <taxon>Dikarya</taxon>
        <taxon>Ascomycota</taxon>
        <taxon>Pezizomycotina</taxon>
        <taxon>Dothideomycetes</taxon>
        <taxon>Pleosporomycetidae</taxon>
        <taxon>Pleosporales</taxon>
        <taxon>Lophiotremataceae</taxon>
        <taxon>Lophiotrema</taxon>
    </lineage>
</organism>
<dbReference type="OrthoDB" id="438080at2759"/>
<name>A0A6A5ZP32_9PLEO</name>
<accession>A0A6A5ZP32</accession>
<dbReference type="AlphaFoldDB" id="A0A6A5ZP32"/>
<dbReference type="Gene3D" id="6.20.50.20">
    <property type="match status" value="1"/>
</dbReference>
<feature type="region of interest" description="Disordered" evidence="1">
    <location>
        <begin position="78"/>
        <end position="102"/>
    </location>
</feature>